<dbReference type="GO" id="GO:0031780">
    <property type="term" value="F:corticotropin hormone receptor binding"/>
    <property type="evidence" value="ECO:0007669"/>
    <property type="project" value="TreeGrafter"/>
</dbReference>
<keyword evidence="8 9" id="KW-0472">Membrane</keyword>
<dbReference type="AlphaFoldDB" id="A0A7N8YAN9"/>
<dbReference type="PANTHER" id="PTHR28675">
    <property type="entry name" value="MELANOCORTIN-2 RECEPTOR ACCESSORY PROTEIN 2"/>
    <property type="match status" value="1"/>
</dbReference>
<evidence type="ECO:0000256" key="1">
    <source>
        <dbReference type="ARBA" id="ARBA00004162"/>
    </source>
</evidence>
<dbReference type="GO" id="GO:0070996">
    <property type="term" value="F:type 1 melanocortin receptor binding"/>
    <property type="evidence" value="ECO:0007669"/>
    <property type="project" value="TreeGrafter"/>
</dbReference>
<dbReference type="GO" id="GO:0031783">
    <property type="term" value="F:type 5 melanocortin receptor binding"/>
    <property type="evidence" value="ECO:0007669"/>
    <property type="project" value="TreeGrafter"/>
</dbReference>
<evidence type="ECO:0000313" key="10">
    <source>
        <dbReference type="Ensembl" id="ENSMAMP00000062057.1"/>
    </source>
</evidence>
<evidence type="ECO:0000256" key="6">
    <source>
        <dbReference type="ARBA" id="ARBA00022824"/>
    </source>
</evidence>
<comment type="subcellular location">
    <subcellularLocation>
        <location evidence="1">Cell membrane</location>
        <topology evidence="1">Single-pass membrane protein</topology>
    </subcellularLocation>
    <subcellularLocation>
        <location evidence="2">Endoplasmic reticulum membrane</location>
        <topology evidence="2">Single-pass membrane protein</topology>
    </subcellularLocation>
</comment>
<dbReference type="GO" id="GO:0030545">
    <property type="term" value="F:signaling receptor regulator activity"/>
    <property type="evidence" value="ECO:0007669"/>
    <property type="project" value="TreeGrafter"/>
</dbReference>
<evidence type="ECO:0000256" key="4">
    <source>
        <dbReference type="ARBA" id="ARBA00022475"/>
    </source>
</evidence>
<dbReference type="GO" id="GO:0031782">
    <property type="term" value="F:type 4 melanocortin receptor binding"/>
    <property type="evidence" value="ECO:0007669"/>
    <property type="project" value="TreeGrafter"/>
</dbReference>
<feature type="transmembrane region" description="Helical" evidence="9">
    <location>
        <begin position="7"/>
        <end position="27"/>
    </location>
</feature>
<feature type="transmembrane region" description="Helical" evidence="9">
    <location>
        <begin position="47"/>
        <end position="67"/>
    </location>
</feature>
<keyword evidence="5 9" id="KW-0812">Transmembrane</keyword>
<dbReference type="Ensembl" id="ENSMAMT00000060209.1">
    <property type="protein sequence ID" value="ENSMAMP00000062057.1"/>
    <property type="gene ID" value="ENSMAMG00000005816.2"/>
</dbReference>
<evidence type="ECO:0000256" key="9">
    <source>
        <dbReference type="SAM" id="Phobius"/>
    </source>
</evidence>
<proteinExistence type="inferred from homology"/>
<dbReference type="GO" id="GO:0072659">
    <property type="term" value="P:protein localization to plasma membrane"/>
    <property type="evidence" value="ECO:0007669"/>
    <property type="project" value="TreeGrafter"/>
</dbReference>
<dbReference type="GO" id="GO:0106070">
    <property type="term" value="P:regulation of adenylate cyclase-activating G protein-coupled receptor signaling pathway"/>
    <property type="evidence" value="ECO:0007669"/>
    <property type="project" value="TreeGrafter"/>
</dbReference>
<evidence type="ECO:0000256" key="8">
    <source>
        <dbReference type="ARBA" id="ARBA00023136"/>
    </source>
</evidence>
<dbReference type="GO" id="GO:0031781">
    <property type="term" value="F:type 3 melanocortin receptor binding"/>
    <property type="evidence" value="ECO:0007669"/>
    <property type="project" value="TreeGrafter"/>
</dbReference>
<reference evidence="10" key="2">
    <citation type="submission" date="2025-09" db="UniProtKB">
        <authorList>
            <consortium name="Ensembl"/>
        </authorList>
    </citation>
    <scope>IDENTIFICATION</scope>
</reference>
<dbReference type="Proteomes" id="UP000261640">
    <property type="component" value="Unplaced"/>
</dbReference>
<dbReference type="InterPro" id="IPR028111">
    <property type="entry name" value="MRAP"/>
</dbReference>
<dbReference type="GO" id="GO:0005886">
    <property type="term" value="C:plasma membrane"/>
    <property type="evidence" value="ECO:0007669"/>
    <property type="project" value="UniProtKB-SubCell"/>
</dbReference>
<name>A0A7N8YAN9_9TELE</name>
<comment type="similarity">
    <text evidence="3">Belongs to the MRAP family.</text>
</comment>
<keyword evidence="7 9" id="KW-1133">Transmembrane helix</keyword>
<keyword evidence="6" id="KW-0256">Endoplasmic reticulum</keyword>
<dbReference type="GeneTree" id="ENSGT01030000239914"/>
<protein>
    <submittedName>
        <fullName evidence="10">Uncharacterized protein</fullName>
    </submittedName>
</protein>
<dbReference type="GO" id="GO:0005789">
    <property type="term" value="C:endoplasmic reticulum membrane"/>
    <property type="evidence" value="ECO:0007669"/>
    <property type="project" value="UniProtKB-SubCell"/>
</dbReference>
<accession>A0A7N8YAN9</accession>
<evidence type="ECO:0000256" key="5">
    <source>
        <dbReference type="ARBA" id="ARBA00022692"/>
    </source>
</evidence>
<evidence type="ECO:0000256" key="2">
    <source>
        <dbReference type="ARBA" id="ARBA00004389"/>
    </source>
</evidence>
<evidence type="ECO:0000313" key="11">
    <source>
        <dbReference type="Proteomes" id="UP000261640"/>
    </source>
</evidence>
<evidence type="ECO:0000256" key="7">
    <source>
        <dbReference type="ARBA" id="ARBA00022989"/>
    </source>
</evidence>
<dbReference type="Pfam" id="PF15183">
    <property type="entry name" value="MRAP"/>
    <property type="match status" value="1"/>
</dbReference>
<keyword evidence="4" id="KW-1003">Cell membrane</keyword>
<organism evidence="10 11">
    <name type="scientific">Mastacembelus armatus</name>
    <name type="common">zig-zag eel</name>
    <dbReference type="NCBI Taxonomy" id="205130"/>
    <lineage>
        <taxon>Eukaryota</taxon>
        <taxon>Metazoa</taxon>
        <taxon>Chordata</taxon>
        <taxon>Craniata</taxon>
        <taxon>Vertebrata</taxon>
        <taxon>Euteleostomi</taxon>
        <taxon>Actinopterygii</taxon>
        <taxon>Neopterygii</taxon>
        <taxon>Teleostei</taxon>
        <taxon>Neoteleostei</taxon>
        <taxon>Acanthomorphata</taxon>
        <taxon>Anabantaria</taxon>
        <taxon>Synbranchiformes</taxon>
        <taxon>Mastacembelidae</taxon>
        <taxon>Mastacembelus</taxon>
    </lineage>
</organism>
<dbReference type="PANTHER" id="PTHR28675:SF1">
    <property type="entry name" value="MELANOCORTIN-2 RECEPTOR ACCESSORY PROTEIN 2"/>
    <property type="match status" value="1"/>
</dbReference>
<reference evidence="10" key="1">
    <citation type="submission" date="2025-08" db="UniProtKB">
        <authorList>
            <consortium name="Ensembl"/>
        </authorList>
    </citation>
    <scope>IDENTIFICATION</scope>
</reference>
<sequence length="206" mass="22315">MSGVSLTYKLCNCLSIATIATQFMFIYHSSQTTVSFYLFHFADSIVIGFWVGLAVFVIFMFFLLTLLTKTGAPHFEQPCEKQPCLTGYMDASFNNGALPCQSLPFQCYISKEGQVSSRKLWTSVGSEGRGALGGCYMSASSSLEVGDSTFLQELTVTANATQKEDILLAHFSIPNCVNSEQSSSSGEDSLLLTGITVCVPRPGCLL</sequence>
<keyword evidence="11" id="KW-1185">Reference proteome</keyword>
<evidence type="ECO:0000256" key="3">
    <source>
        <dbReference type="ARBA" id="ARBA00010063"/>
    </source>
</evidence>